<name>A0A699Z219_HAELA</name>
<proteinExistence type="predicted"/>
<protein>
    <submittedName>
        <fullName evidence="1">Uncharacterized protein</fullName>
    </submittedName>
</protein>
<organism evidence="1 2">
    <name type="scientific">Haematococcus lacustris</name>
    <name type="common">Green alga</name>
    <name type="synonym">Haematococcus pluvialis</name>
    <dbReference type="NCBI Taxonomy" id="44745"/>
    <lineage>
        <taxon>Eukaryota</taxon>
        <taxon>Viridiplantae</taxon>
        <taxon>Chlorophyta</taxon>
        <taxon>core chlorophytes</taxon>
        <taxon>Chlorophyceae</taxon>
        <taxon>CS clade</taxon>
        <taxon>Chlamydomonadales</taxon>
        <taxon>Haematococcaceae</taxon>
        <taxon>Haematococcus</taxon>
    </lineage>
</organism>
<evidence type="ECO:0000313" key="1">
    <source>
        <dbReference type="EMBL" id="GFH15575.1"/>
    </source>
</evidence>
<evidence type="ECO:0000313" key="2">
    <source>
        <dbReference type="Proteomes" id="UP000485058"/>
    </source>
</evidence>
<dbReference type="AlphaFoldDB" id="A0A699Z219"/>
<sequence>MDIISAPLRLPALRLDGDLMHPQARPLRFDAVLSPCDVPEKAPQAPRLPRTLRSRCQWQWAARPEAGCLSSGGVLPRIVALAVQAVSTS</sequence>
<dbReference type="EMBL" id="BLLF01000870">
    <property type="protein sequence ID" value="GFH15575.1"/>
    <property type="molecule type" value="Genomic_DNA"/>
</dbReference>
<comment type="caution">
    <text evidence="1">The sequence shown here is derived from an EMBL/GenBank/DDBJ whole genome shotgun (WGS) entry which is preliminary data.</text>
</comment>
<dbReference type="Proteomes" id="UP000485058">
    <property type="component" value="Unassembled WGS sequence"/>
</dbReference>
<reference evidence="1 2" key="1">
    <citation type="submission" date="2020-02" db="EMBL/GenBank/DDBJ databases">
        <title>Draft genome sequence of Haematococcus lacustris strain NIES-144.</title>
        <authorList>
            <person name="Morimoto D."/>
            <person name="Nakagawa S."/>
            <person name="Yoshida T."/>
            <person name="Sawayama S."/>
        </authorList>
    </citation>
    <scope>NUCLEOTIDE SEQUENCE [LARGE SCALE GENOMIC DNA]</scope>
    <source>
        <strain evidence="1 2">NIES-144</strain>
    </source>
</reference>
<gene>
    <name evidence="1" type="ORF">HaLaN_11823</name>
</gene>
<accession>A0A699Z219</accession>
<keyword evidence="2" id="KW-1185">Reference proteome</keyword>